<keyword evidence="3" id="KW-1185">Reference proteome</keyword>
<organism evidence="2 3">
    <name type="scientific">Tepiditoga spiralis</name>
    <dbReference type="NCBI Taxonomy" id="2108365"/>
    <lineage>
        <taxon>Bacteria</taxon>
        <taxon>Thermotogati</taxon>
        <taxon>Thermotogota</taxon>
        <taxon>Thermotogae</taxon>
        <taxon>Petrotogales</taxon>
        <taxon>Petrotogaceae</taxon>
        <taxon>Tepiditoga</taxon>
    </lineage>
</organism>
<evidence type="ECO:0000313" key="3">
    <source>
        <dbReference type="Proteomes" id="UP000516361"/>
    </source>
</evidence>
<name>A0A7G1G3S3_9BACT</name>
<feature type="transmembrane region" description="Helical" evidence="1">
    <location>
        <begin position="182"/>
        <end position="203"/>
    </location>
</feature>
<sequence>MFQINLFLSHLISDFAFSDVYSKDFLDKKNYYKHMIWAAVVFFIFNFDTNNLGKLFAVLAFLIHVALDFFRIKKGSTLLFETISSLSFLILSIPMNNYYLDSYISNPFQIYILGLLITTSIGSYIFRTFNILPKGKKDTTGTSERLAVFIFIMAHQYILALIAIIAGIIYKMLFEKRKDKEIIYSIIYGTALSFIWMLIMGGLK</sequence>
<accession>A0A7G1G3S3</accession>
<feature type="transmembrane region" description="Helical" evidence="1">
    <location>
        <begin position="146"/>
        <end position="170"/>
    </location>
</feature>
<proteinExistence type="predicted"/>
<feature type="transmembrane region" description="Helical" evidence="1">
    <location>
        <begin position="77"/>
        <end position="96"/>
    </location>
</feature>
<keyword evidence="1" id="KW-0472">Membrane</keyword>
<protein>
    <recommendedName>
        <fullName evidence="4">DUF3307 domain-containing protein</fullName>
    </recommendedName>
</protein>
<evidence type="ECO:0000256" key="1">
    <source>
        <dbReference type="SAM" id="Phobius"/>
    </source>
</evidence>
<dbReference type="RefSeq" id="WP_190613427.1">
    <property type="nucleotide sequence ID" value="NZ_AP018712.1"/>
</dbReference>
<dbReference type="EMBL" id="AP018712">
    <property type="protein sequence ID" value="BBE31098.1"/>
    <property type="molecule type" value="Genomic_DNA"/>
</dbReference>
<reference evidence="2 3" key="1">
    <citation type="submission" date="2018-06" db="EMBL/GenBank/DDBJ databases">
        <title>Genome sequencing of Oceanotoga sp. sy52.</title>
        <authorList>
            <person name="Mori K."/>
        </authorList>
    </citation>
    <scope>NUCLEOTIDE SEQUENCE [LARGE SCALE GENOMIC DNA]</scope>
    <source>
        <strain evidence="3">sy52</strain>
    </source>
</reference>
<evidence type="ECO:0008006" key="4">
    <source>
        <dbReference type="Google" id="ProtNLM"/>
    </source>
</evidence>
<keyword evidence="1" id="KW-0812">Transmembrane</keyword>
<feature type="transmembrane region" description="Helical" evidence="1">
    <location>
        <begin position="108"/>
        <end position="126"/>
    </location>
</feature>
<dbReference type="Proteomes" id="UP000516361">
    <property type="component" value="Chromosome"/>
</dbReference>
<keyword evidence="1" id="KW-1133">Transmembrane helix</keyword>
<dbReference type="InParanoid" id="A0A7G1G3S3"/>
<dbReference type="KEGG" id="ocy:OSSY52_12390"/>
<dbReference type="AlphaFoldDB" id="A0A7G1G3S3"/>
<evidence type="ECO:0000313" key="2">
    <source>
        <dbReference type="EMBL" id="BBE31098.1"/>
    </source>
</evidence>
<gene>
    <name evidence="2" type="ORF">OSSY52_12390</name>
</gene>